<gene>
    <name evidence="1" type="ORF">BDN72DRAFT_889187</name>
</gene>
<dbReference type="EMBL" id="ML208415">
    <property type="protein sequence ID" value="TFK66123.1"/>
    <property type="molecule type" value="Genomic_DNA"/>
</dbReference>
<reference evidence="1 2" key="1">
    <citation type="journal article" date="2019" name="Nat. Ecol. Evol.">
        <title>Megaphylogeny resolves global patterns of mushroom evolution.</title>
        <authorList>
            <person name="Varga T."/>
            <person name="Krizsan K."/>
            <person name="Foldi C."/>
            <person name="Dima B."/>
            <person name="Sanchez-Garcia M."/>
            <person name="Sanchez-Ramirez S."/>
            <person name="Szollosi G.J."/>
            <person name="Szarkandi J.G."/>
            <person name="Papp V."/>
            <person name="Albert L."/>
            <person name="Andreopoulos W."/>
            <person name="Angelini C."/>
            <person name="Antonin V."/>
            <person name="Barry K.W."/>
            <person name="Bougher N.L."/>
            <person name="Buchanan P."/>
            <person name="Buyck B."/>
            <person name="Bense V."/>
            <person name="Catcheside P."/>
            <person name="Chovatia M."/>
            <person name="Cooper J."/>
            <person name="Damon W."/>
            <person name="Desjardin D."/>
            <person name="Finy P."/>
            <person name="Geml J."/>
            <person name="Haridas S."/>
            <person name="Hughes K."/>
            <person name="Justo A."/>
            <person name="Karasinski D."/>
            <person name="Kautmanova I."/>
            <person name="Kiss B."/>
            <person name="Kocsube S."/>
            <person name="Kotiranta H."/>
            <person name="LaButti K.M."/>
            <person name="Lechner B.E."/>
            <person name="Liimatainen K."/>
            <person name="Lipzen A."/>
            <person name="Lukacs Z."/>
            <person name="Mihaltcheva S."/>
            <person name="Morgado L.N."/>
            <person name="Niskanen T."/>
            <person name="Noordeloos M.E."/>
            <person name="Ohm R.A."/>
            <person name="Ortiz-Santana B."/>
            <person name="Ovrebo C."/>
            <person name="Racz N."/>
            <person name="Riley R."/>
            <person name="Savchenko A."/>
            <person name="Shiryaev A."/>
            <person name="Soop K."/>
            <person name="Spirin V."/>
            <person name="Szebenyi C."/>
            <person name="Tomsovsky M."/>
            <person name="Tulloss R.E."/>
            <person name="Uehling J."/>
            <person name="Grigoriev I.V."/>
            <person name="Vagvolgyi C."/>
            <person name="Papp T."/>
            <person name="Martin F.M."/>
            <person name="Miettinen O."/>
            <person name="Hibbett D.S."/>
            <person name="Nagy L.G."/>
        </authorList>
    </citation>
    <scope>NUCLEOTIDE SEQUENCE [LARGE SCALE GENOMIC DNA]</scope>
    <source>
        <strain evidence="1 2">NL-1719</strain>
    </source>
</reference>
<evidence type="ECO:0000313" key="2">
    <source>
        <dbReference type="Proteomes" id="UP000308600"/>
    </source>
</evidence>
<dbReference type="Proteomes" id="UP000308600">
    <property type="component" value="Unassembled WGS sequence"/>
</dbReference>
<protein>
    <submittedName>
        <fullName evidence="1">Thiamine diphosphate-binding protein</fullName>
    </submittedName>
</protein>
<accession>A0ACD3AJP2</accession>
<keyword evidence="2" id="KW-1185">Reference proteome</keyword>
<proteinExistence type="predicted"/>
<name>A0ACD3AJP2_9AGAR</name>
<sequence>MLTGSSVFLKSLADAGITHAFVNWGSDHPAMLEELERLRVEHVSSGGRKPIEVITCPNEMVALSAAQGYAQVTGKPAAVIIHVDVGTQALAGAIHNVDRSRVPVLIYAGASPFSAAKEHKGTRNEWIMWLQDIPDQSAIVRQYMRYTAQLQSAATIPQYIRRALQIATSEPKGPVYLWARREVMEEEVTQELLNPSLDLSRWPAVEPSALSASTVSTIASALLDSKSPLIITSFLGRSSAVPVLHSLASLLSIPVVSSCPSCVNIPSSSVYDAGVTYLATGTHSPYLQIADVILVIDCDLPWIPVNDSPSSSSKVFVIDGGDPLKKNVGFWHVEADLVGRADAELALHQIVQAVRESDERLQKQTPGESILSGSLVKERLATLTRQHRERLADMEKAETTFPDLLSAPVVASAGGEYVAGFTVPNLLGVLRRSLKELAPNQGNKTLILNEAISSYPLVWSHLRPETPGSIITSGGSSLGWALGGAVGAHLGAQALGELGSGKTWDLIVTIVGDGSFLFGVPSSAYWMAQKYNAPFLTIVLNNGGWKSPKLSMMSVHPTGHGSKVSGERLSTGFGPTCPDYSQIAVAASAGWAWGKRIGGENRNQITADPDFSYPKLLESTIKDAIRVVLQENRCAVVDCVLEGF</sequence>
<evidence type="ECO:0000313" key="1">
    <source>
        <dbReference type="EMBL" id="TFK66123.1"/>
    </source>
</evidence>
<organism evidence="1 2">
    <name type="scientific">Pluteus cervinus</name>
    <dbReference type="NCBI Taxonomy" id="181527"/>
    <lineage>
        <taxon>Eukaryota</taxon>
        <taxon>Fungi</taxon>
        <taxon>Dikarya</taxon>
        <taxon>Basidiomycota</taxon>
        <taxon>Agaricomycotina</taxon>
        <taxon>Agaricomycetes</taxon>
        <taxon>Agaricomycetidae</taxon>
        <taxon>Agaricales</taxon>
        <taxon>Pluteineae</taxon>
        <taxon>Pluteaceae</taxon>
        <taxon>Pluteus</taxon>
    </lineage>
</organism>